<sequence length="501" mass="57166">MNQILEKMQKGYMDFVPEKMLFSVYNPQELDLSVEWSPNAHVNNIDTTNDDHETNYPSGDTDYPERAPDINGTERLTEKNESTHKEPDELKDDTKGELVESIQEEPSPNIVNEENDNNGAIPKSLKTPLAEIRVPIGTISGSNQIIHWEFGNPGLANRHLFITGRSGQGKTYFIQSLLWELAKNGISSMIIDYTDGFKSSQLEDDFKQKLDGNLEQFIVLAKKFPVNPFKRNLKELDEGIMVLEDDSDVAERMKNVISSIYTTLGPQQLNSIYQAVMKGMSLHDERMNLSYLRELLEEDGSGPAKTALSQMNLLIDKNPFNYEKDFDWSFLEKENGKVFVVQLTGFSPDVQKMITEFILWDLWYYKLQHGKKNLPFPIILDESQRLDFSGDSPSAKILVEGRKFGWSGWFATQFLKGGFSTDQISRLQNAAVKVFFAPMENEVSTIASNLTQDHAQRKEWEVNLTKLKKGQCIIHAPIKDREGNLLSSRPYLVDIMSLEKR</sequence>
<dbReference type="PANTHER" id="PTHR30121:SF11">
    <property type="entry name" value="AAA+ ATPASE DOMAIN-CONTAINING PROTEIN"/>
    <property type="match status" value="1"/>
</dbReference>
<name>A0A6H1PCU3_PRIMG</name>
<dbReference type="SUPFAM" id="SSF52540">
    <property type="entry name" value="P-loop containing nucleoside triphosphate hydrolases"/>
    <property type="match status" value="1"/>
</dbReference>
<dbReference type="Pfam" id="PF01935">
    <property type="entry name" value="DUF87"/>
    <property type="match status" value="1"/>
</dbReference>
<protein>
    <submittedName>
        <fullName evidence="3">ATP-binding protein</fullName>
    </submittedName>
</protein>
<evidence type="ECO:0000259" key="2">
    <source>
        <dbReference type="Pfam" id="PF01935"/>
    </source>
</evidence>
<evidence type="ECO:0000256" key="1">
    <source>
        <dbReference type="SAM" id="MobiDB-lite"/>
    </source>
</evidence>
<dbReference type="Proteomes" id="UP000501868">
    <property type="component" value="Chromosome"/>
</dbReference>
<feature type="compositionally biased region" description="Basic and acidic residues" evidence="1">
    <location>
        <begin position="75"/>
        <end position="98"/>
    </location>
</feature>
<proteinExistence type="predicted"/>
<evidence type="ECO:0000313" key="3">
    <source>
        <dbReference type="EMBL" id="QIZ11021.1"/>
    </source>
</evidence>
<feature type="region of interest" description="Disordered" evidence="1">
    <location>
        <begin position="43"/>
        <end position="123"/>
    </location>
</feature>
<keyword evidence="3" id="KW-0547">Nucleotide-binding</keyword>
<dbReference type="EMBL" id="CP051128">
    <property type="protein sequence ID" value="QIZ11021.1"/>
    <property type="molecule type" value="Genomic_DNA"/>
</dbReference>
<reference evidence="3 4" key="1">
    <citation type="submission" date="2020-04" db="EMBL/GenBank/DDBJ databases">
        <title>Genome-Wide Identification of 5-Methylcytosine Sites in Bacterial Genomes By High-Throughput Sequencing of MspJI Restriction Fragments.</title>
        <authorList>
            <person name="Wu V."/>
        </authorList>
    </citation>
    <scope>NUCLEOTIDE SEQUENCE [LARGE SCALE GENOMIC DNA]</scope>
    <source>
        <strain evidence="3 4">S2</strain>
    </source>
</reference>
<organism evidence="3 4">
    <name type="scientific">Priestia megaterium</name>
    <name type="common">Bacillus megaterium</name>
    <dbReference type="NCBI Taxonomy" id="1404"/>
    <lineage>
        <taxon>Bacteria</taxon>
        <taxon>Bacillati</taxon>
        <taxon>Bacillota</taxon>
        <taxon>Bacilli</taxon>
        <taxon>Bacillales</taxon>
        <taxon>Bacillaceae</taxon>
        <taxon>Priestia</taxon>
    </lineage>
</organism>
<accession>A0A6H1PCU3</accession>
<dbReference type="AlphaFoldDB" id="A0A6H1PCU3"/>
<gene>
    <name evidence="3" type="ORF">HFZ78_18760</name>
</gene>
<feature type="domain" description="Helicase HerA central" evidence="2">
    <location>
        <begin position="153"/>
        <end position="359"/>
    </location>
</feature>
<dbReference type="InterPro" id="IPR002789">
    <property type="entry name" value="HerA_central"/>
</dbReference>
<reference evidence="3 4" key="2">
    <citation type="submission" date="2020-04" db="EMBL/GenBank/DDBJ databases">
        <authorList>
            <person name="Fomenkov A."/>
            <person name="Anton B.P."/>
            <person name="Roberts R.J."/>
        </authorList>
    </citation>
    <scope>NUCLEOTIDE SEQUENCE [LARGE SCALE GENOMIC DNA]</scope>
    <source>
        <strain evidence="3 4">S2</strain>
    </source>
</reference>
<dbReference type="InterPro" id="IPR027417">
    <property type="entry name" value="P-loop_NTPase"/>
</dbReference>
<keyword evidence="3" id="KW-0067">ATP-binding</keyword>
<dbReference type="GO" id="GO:0005524">
    <property type="term" value="F:ATP binding"/>
    <property type="evidence" value="ECO:0007669"/>
    <property type="project" value="UniProtKB-KW"/>
</dbReference>
<dbReference type="InterPro" id="IPR051162">
    <property type="entry name" value="T4SS_component"/>
</dbReference>
<dbReference type="Gene3D" id="3.40.50.300">
    <property type="entry name" value="P-loop containing nucleotide triphosphate hydrolases"/>
    <property type="match status" value="2"/>
</dbReference>
<dbReference type="PANTHER" id="PTHR30121">
    <property type="entry name" value="UNCHARACTERIZED PROTEIN YJGR-RELATED"/>
    <property type="match status" value="1"/>
</dbReference>
<evidence type="ECO:0000313" key="4">
    <source>
        <dbReference type="Proteomes" id="UP000501868"/>
    </source>
</evidence>